<name>A0A5N5DSD6_9PEZI</name>
<evidence type="ECO:0000256" key="6">
    <source>
        <dbReference type="SAM" id="Phobius"/>
    </source>
</evidence>
<feature type="transmembrane region" description="Helical" evidence="6">
    <location>
        <begin position="373"/>
        <end position="400"/>
    </location>
</feature>
<evidence type="ECO:0000256" key="2">
    <source>
        <dbReference type="ARBA" id="ARBA00022692"/>
    </source>
</evidence>
<feature type="region of interest" description="Disordered" evidence="5">
    <location>
        <begin position="268"/>
        <end position="302"/>
    </location>
</feature>
<gene>
    <name evidence="8" type="primary">lmrB</name>
    <name evidence="8" type="ORF">DBV05_g428</name>
</gene>
<dbReference type="EMBL" id="VCHE01000002">
    <property type="protein sequence ID" value="KAB2580948.1"/>
    <property type="molecule type" value="Genomic_DNA"/>
</dbReference>
<feature type="transmembrane region" description="Helical" evidence="6">
    <location>
        <begin position="326"/>
        <end position="353"/>
    </location>
</feature>
<keyword evidence="4 6" id="KW-0472">Membrane</keyword>
<dbReference type="SUPFAM" id="SSF103473">
    <property type="entry name" value="MFS general substrate transporter"/>
    <property type="match status" value="1"/>
</dbReference>
<evidence type="ECO:0000259" key="7">
    <source>
        <dbReference type="PROSITE" id="PS50850"/>
    </source>
</evidence>
<sequence>MGFLGILEDKHLLHVPATVVLEEQQEQDATLFRGEGLKHGTGRHAHIVLVPQPSDDPNDPLNFSSTKKLIMMLIVGFGSILYAATVAPLLSPGLVVIATEFNRPIGDITVISGYLLLVVGATGPFVSALSRKWGKRPVLLLSSLFGLIGTIIGSCANTYDTLLAARIVQGFSISAFESLIISMIGDLYFVHQRGHFMAMMQFIMGAASNFSAVICGPVTANLGWKYLFHMFIPFAAIECILLFLFVPETQYIRDRRYELDEIAADDTTTVTTQKREDSTQIESLESPSSPQGITTTTPVPPPKTFWQQTAIFTGTYSADNFLQLTIAPFAVCLNLAVLWIVIASGMAVAFLVAQSYVMAQLFSAPPYLLSASGVGYLSMGPFIGGLLGALAAGAASDPLITWAARRNNRSTGGAVYEPEYRLLLVAPGLLMGAGLMLFGYLAERQVSFYATATAHGIDVFGILFVAIAAGAYGIDAYRDMSSEIFIIGMVFKNFVFYGFSYFVNDWTARAGPAQVFYVMGGVGFALVLSAPPLFFFGKRYRSWWHRHNLLEKLHVKTHAEL</sequence>
<protein>
    <submittedName>
        <fullName evidence="8">Lincomycin resistance protein LmrB</fullName>
    </submittedName>
</protein>
<dbReference type="PROSITE" id="PS50850">
    <property type="entry name" value="MFS"/>
    <property type="match status" value="1"/>
</dbReference>
<dbReference type="PANTHER" id="PTHR23502">
    <property type="entry name" value="MAJOR FACILITATOR SUPERFAMILY"/>
    <property type="match status" value="1"/>
</dbReference>
<keyword evidence="2 6" id="KW-0812">Transmembrane</keyword>
<evidence type="ECO:0000256" key="1">
    <source>
        <dbReference type="ARBA" id="ARBA00004141"/>
    </source>
</evidence>
<evidence type="ECO:0000313" key="9">
    <source>
        <dbReference type="Proteomes" id="UP000325902"/>
    </source>
</evidence>
<feature type="transmembrane region" description="Helical" evidence="6">
    <location>
        <begin position="448"/>
        <end position="472"/>
    </location>
</feature>
<feature type="domain" description="Major facilitator superfamily (MFS) profile" evidence="7">
    <location>
        <begin position="71"/>
        <end position="561"/>
    </location>
</feature>
<feature type="transmembrane region" description="Helical" evidence="6">
    <location>
        <begin position="110"/>
        <end position="129"/>
    </location>
</feature>
<evidence type="ECO:0000256" key="5">
    <source>
        <dbReference type="SAM" id="MobiDB-lite"/>
    </source>
</evidence>
<reference evidence="8 9" key="1">
    <citation type="journal article" date="2019" name="Sci. Rep.">
        <title>A multi-omics analysis of the grapevine pathogen Lasiodiplodia theobromae reveals that temperature affects the expression of virulence- and pathogenicity-related genes.</title>
        <authorList>
            <person name="Felix C."/>
            <person name="Meneses R."/>
            <person name="Goncalves M.F.M."/>
            <person name="Tilleman L."/>
            <person name="Duarte A.S."/>
            <person name="Jorrin-Novo J.V."/>
            <person name="Van de Peer Y."/>
            <person name="Deforce D."/>
            <person name="Van Nieuwerburgh F."/>
            <person name="Esteves A.C."/>
            <person name="Alves A."/>
        </authorList>
    </citation>
    <scope>NUCLEOTIDE SEQUENCE [LARGE SCALE GENOMIC DNA]</scope>
    <source>
        <strain evidence="8 9">LA-SOL3</strain>
    </source>
</reference>
<dbReference type="PANTHER" id="PTHR23502:SF29">
    <property type="entry name" value="TRANSPORTER, PUTATIVE (AFU_ORTHOLOGUE AFUA_6G06680)-RELATED"/>
    <property type="match status" value="1"/>
</dbReference>
<dbReference type="InterPro" id="IPR020846">
    <property type="entry name" value="MFS_dom"/>
</dbReference>
<evidence type="ECO:0000256" key="4">
    <source>
        <dbReference type="ARBA" id="ARBA00023136"/>
    </source>
</evidence>
<dbReference type="Gene3D" id="1.20.1250.20">
    <property type="entry name" value="MFS general substrate transporter like domains"/>
    <property type="match status" value="1"/>
</dbReference>
<organism evidence="8 9">
    <name type="scientific">Lasiodiplodia theobromae</name>
    <dbReference type="NCBI Taxonomy" id="45133"/>
    <lineage>
        <taxon>Eukaryota</taxon>
        <taxon>Fungi</taxon>
        <taxon>Dikarya</taxon>
        <taxon>Ascomycota</taxon>
        <taxon>Pezizomycotina</taxon>
        <taxon>Dothideomycetes</taxon>
        <taxon>Dothideomycetes incertae sedis</taxon>
        <taxon>Botryosphaeriales</taxon>
        <taxon>Botryosphaeriaceae</taxon>
        <taxon>Lasiodiplodia</taxon>
    </lineage>
</organism>
<comment type="subcellular location">
    <subcellularLocation>
        <location evidence="1">Membrane</location>
        <topology evidence="1">Multi-pass membrane protein</topology>
    </subcellularLocation>
</comment>
<feature type="transmembrane region" description="Helical" evidence="6">
    <location>
        <begin position="515"/>
        <end position="536"/>
    </location>
</feature>
<evidence type="ECO:0000313" key="8">
    <source>
        <dbReference type="EMBL" id="KAB2580948.1"/>
    </source>
</evidence>
<dbReference type="Proteomes" id="UP000325902">
    <property type="component" value="Unassembled WGS sequence"/>
</dbReference>
<keyword evidence="9" id="KW-1185">Reference proteome</keyword>
<feature type="transmembrane region" description="Helical" evidence="6">
    <location>
        <begin position="484"/>
        <end position="503"/>
    </location>
</feature>
<dbReference type="AlphaFoldDB" id="A0A5N5DSD6"/>
<dbReference type="Pfam" id="PF07690">
    <property type="entry name" value="MFS_1"/>
    <property type="match status" value="1"/>
</dbReference>
<dbReference type="InterPro" id="IPR011701">
    <property type="entry name" value="MFS"/>
</dbReference>
<feature type="transmembrane region" description="Helical" evidence="6">
    <location>
        <begin position="171"/>
        <end position="190"/>
    </location>
</feature>
<keyword evidence="3 6" id="KW-1133">Transmembrane helix</keyword>
<feature type="transmembrane region" description="Helical" evidence="6">
    <location>
        <begin position="202"/>
        <end position="220"/>
    </location>
</feature>
<accession>A0A5N5DSD6</accession>
<evidence type="ECO:0000256" key="3">
    <source>
        <dbReference type="ARBA" id="ARBA00022989"/>
    </source>
</evidence>
<feature type="transmembrane region" description="Helical" evidence="6">
    <location>
        <begin position="420"/>
        <end position="442"/>
    </location>
</feature>
<feature type="transmembrane region" description="Helical" evidence="6">
    <location>
        <begin position="138"/>
        <end position="159"/>
    </location>
</feature>
<feature type="transmembrane region" description="Helical" evidence="6">
    <location>
        <begin position="226"/>
        <end position="246"/>
    </location>
</feature>
<feature type="compositionally biased region" description="Polar residues" evidence="5">
    <location>
        <begin position="280"/>
        <end position="293"/>
    </location>
</feature>
<dbReference type="GO" id="GO:0022857">
    <property type="term" value="F:transmembrane transporter activity"/>
    <property type="evidence" value="ECO:0007669"/>
    <property type="project" value="InterPro"/>
</dbReference>
<dbReference type="OrthoDB" id="2585655at2759"/>
<feature type="transmembrane region" description="Helical" evidence="6">
    <location>
        <begin position="69"/>
        <end position="90"/>
    </location>
</feature>
<dbReference type="GO" id="GO:0005886">
    <property type="term" value="C:plasma membrane"/>
    <property type="evidence" value="ECO:0007669"/>
    <property type="project" value="TreeGrafter"/>
</dbReference>
<dbReference type="InterPro" id="IPR036259">
    <property type="entry name" value="MFS_trans_sf"/>
</dbReference>
<comment type="caution">
    <text evidence="8">The sequence shown here is derived from an EMBL/GenBank/DDBJ whole genome shotgun (WGS) entry which is preliminary data.</text>
</comment>
<proteinExistence type="predicted"/>